<organism evidence="1 2">
    <name type="scientific">Allocatelliglobosispora scoriae</name>
    <dbReference type="NCBI Taxonomy" id="643052"/>
    <lineage>
        <taxon>Bacteria</taxon>
        <taxon>Bacillati</taxon>
        <taxon>Actinomycetota</taxon>
        <taxon>Actinomycetes</taxon>
        <taxon>Micromonosporales</taxon>
        <taxon>Micromonosporaceae</taxon>
        <taxon>Allocatelliglobosispora</taxon>
    </lineage>
</organism>
<keyword evidence="2" id="KW-1185">Reference proteome</keyword>
<evidence type="ECO:0000313" key="1">
    <source>
        <dbReference type="EMBL" id="MBB5872976.1"/>
    </source>
</evidence>
<accession>A0A841BZG1</accession>
<sequence>MTQPAPPLGYRRGRLVLMLILGAVFAAIALLIATSGFPPAYAAFFETITTWARGAW</sequence>
<dbReference type="EMBL" id="JACHMN010000003">
    <property type="protein sequence ID" value="MBB5872976.1"/>
    <property type="molecule type" value="Genomic_DNA"/>
</dbReference>
<dbReference type="AlphaFoldDB" id="A0A841BZG1"/>
<reference evidence="1 2" key="1">
    <citation type="submission" date="2020-08" db="EMBL/GenBank/DDBJ databases">
        <title>Sequencing the genomes of 1000 actinobacteria strains.</title>
        <authorList>
            <person name="Klenk H.-P."/>
        </authorList>
    </citation>
    <scope>NUCLEOTIDE SEQUENCE [LARGE SCALE GENOMIC DNA]</scope>
    <source>
        <strain evidence="1 2">DSM 45362</strain>
    </source>
</reference>
<proteinExistence type="predicted"/>
<dbReference type="GO" id="GO:0016740">
    <property type="term" value="F:transferase activity"/>
    <property type="evidence" value="ECO:0007669"/>
    <property type="project" value="UniProtKB-KW"/>
</dbReference>
<dbReference type="Proteomes" id="UP000587527">
    <property type="component" value="Unassembled WGS sequence"/>
</dbReference>
<evidence type="ECO:0000313" key="2">
    <source>
        <dbReference type="Proteomes" id="UP000587527"/>
    </source>
</evidence>
<gene>
    <name evidence="1" type="ORF">F4553_006410</name>
</gene>
<dbReference type="RefSeq" id="WP_184843423.1">
    <property type="nucleotide sequence ID" value="NZ_JACHMN010000003.1"/>
</dbReference>
<name>A0A841BZG1_9ACTN</name>
<keyword evidence="1" id="KW-0808">Transferase</keyword>
<protein>
    <submittedName>
        <fullName evidence="1">Galactitol-specific phosphotransferase system IIC component</fullName>
    </submittedName>
</protein>
<comment type="caution">
    <text evidence="1">The sequence shown here is derived from an EMBL/GenBank/DDBJ whole genome shotgun (WGS) entry which is preliminary data.</text>
</comment>